<dbReference type="EMBL" id="JADGJQ010000004">
    <property type="protein sequence ID" value="KAJ3184297.1"/>
    <property type="molecule type" value="Genomic_DNA"/>
</dbReference>
<proteinExistence type="predicted"/>
<feature type="compositionally biased region" description="Basic residues" evidence="1">
    <location>
        <begin position="1"/>
        <end position="10"/>
    </location>
</feature>
<dbReference type="AlphaFoldDB" id="A0AAD5XQV1"/>
<keyword evidence="3" id="KW-1185">Reference proteome</keyword>
<evidence type="ECO:0000313" key="3">
    <source>
        <dbReference type="Proteomes" id="UP001212152"/>
    </source>
</evidence>
<feature type="region of interest" description="Disordered" evidence="1">
    <location>
        <begin position="256"/>
        <end position="311"/>
    </location>
</feature>
<comment type="caution">
    <text evidence="2">The sequence shown here is derived from an EMBL/GenBank/DDBJ whole genome shotgun (WGS) entry which is preliminary data.</text>
</comment>
<feature type="region of interest" description="Disordered" evidence="1">
    <location>
        <begin position="202"/>
        <end position="225"/>
    </location>
</feature>
<reference evidence="2" key="1">
    <citation type="submission" date="2020-05" db="EMBL/GenBank/DDBJ databases">
        <title>Phylogenomic resolution of chytrid fungi.</title>
        <authorList>
            <person name="Stajich J.E."/>
            <person name="Amses K."/>
            <person name="Simmons R."/>
            <person name="Seto K."/>
            <person name="Myers J."/>
            <person name="Bonds A."/>
            <person name="Quandt C.A."/>
            <person name="Barry K."/>
            <person name="Liu P."/>
            <person name="Grigoriev I."/>
            <person name="Longcore J.E."/>
            <person name="James T.Y."/>
        </authorList>
    </citation>
    <scope>NUCLEOTIDE SEQUENCE</scope>
    <source>
        <strain evidence="2">JEL0379</strain>
    </source>
</reference>
<dbReference type="Proteomes" id="UP001212152">
    <property type="component" value="Unassembled WGS sequence"/>
</dbReference>
<evidence type="ECO:0000256" key="1">
    <source>
        <dbReference type="SAM" id="MobiDB-lite"/>
    </source>
</evidence>
<protein>
    <submittedName>
        <fullName evidence="2">Uncharacterized protein</fullName>
    </submittedName>
</protein>
<organism evidence="2 3">
    <name type="scientific">Geranomyces variabilis</name>
    <dbReference type="NCBI Taxonomy" id="109894"/>
    <lineage>
        <taxon>Eukaryota</taxon>
        <taxon>Fungi</taxon>
        <taxon>Fungi incertae sedis</taxon>
        <taxon>Chytridiomycota</taxon>
        <taxon>Chytridiomycota incertae sedis</taxon>
        <taxon>Chytridiomycetes</taxon>
        <taxon>Spizellomycetales</taxon>
        <taxon>Powellomycetaceae</taxon>
        <taxon>Geranomyces</taxon>
    </lineage>
</organism>
<evidence type="ECO:0000313" key="2">
    <source>
        <dbReference type="EMBL" id="KAJ3184297.1"/>
    </source>
</evidence>
<accession>A0AAD5XQV1</accession>
<feature type="compositionally biased region" description="Low complexity" evidence="1">
    <location>
        <begin position="76"/>
        <end position="90"/>
    </location>
</feature>
<gene>
    <name evidence="2" type="ORF">HDU87_005144</name>
</gene>
<feature type="compositionally biased region" description="Basic and acidic residues" evidence="1">
    <location>
        <begin position="530"/>
        <end position="547"/>
    </location>
</feature>
<feature type="region of interest" description="Disordered" evidence="1">
    <location>
        <begin position="514"/>
        <end position="547"/>
    </location>
</feature>
<name>A0AAD5XQV1_9FUNG</name>
<sequence length="547" mass="59064">MPRPPITRRVHASEKENARNPNVPQGVKPNVSTSRIPLRSTGAKPSAVKPVPDFGKLHQKWEFKMMGKTGSRRPARSATTTVRAAPAATAAERRPFTATVRPTIPPVSVAFPKPQPAVPSQSSSPPIVRAAATLTAKVSSTPARRVYVAGNTPARRRGFWPHNIATQKIVHDEFDNGALADILGSGNTAELDTRRQRLAVVPRTPGGRPWMSPARRVNAKPAQKPADLQELDENGMELLKRQSMYAGALRVPLKNNNPATAALPPHTPRHVAPQTPRRRDLPAPTTPLPQRTPRVATAKTPLPIPRPTDDDHVLDRFRELESLVDDIGAEVERRAEERRATALALARAEEGQVASFALAPVAEPTAASALSLPLRTPSPPPPASQRAPQLPSISAMLGDMDYVVSAVQPAHAETLPSILPAVPPLSPSGREDSWRDVVGISNSVKQAAATHGDGDAPLVPPVALAVESPDFHRRSAVERRLSSPSTGSGKVCREIARLALEELQIQEQLNKLRLEESSHSDWESGDDQDSDKAQDLCRHGHNDIFDG</sequence>
<feature type="region of interest" description="Disordered" evidence="1">
    <location>
        <begin position="67"/>
        <end position="93"/>
    </location>
</feature>
<feature type="region of interest" description="Disordered" evidence="1">
    <location>
        <begin position="1"/>
        <end position="53"/>
    </location>
</feature>